<dbReference type="AlphaFoldDB" id="A0A0H3J7G2"/>
<feature type="transmembrane region" description="Helical" evidence="1">
    <location>
        <begin position="15"/>
        <end position="36"/>
    </location>
</feature>
<dbReference type="KEGG" id="cpat:CLPA_c30610"/>
<dbReference type="Proteomes" id="UP000030905">
    <property type="component" value="Chromosome"/>
</dbReference>
<accession>A0A0H3J7G2</accession>
<evidence type="ECO:0008006" key="6">
    <source>
        <dbReference type="Google" id="ProtNLM"/>
    </source>
</evidence>
<feature type="transmembrane region" description="Helical" evidence="1">
    <location>
        <begin position="114"/>
        <end position="133"/>
    </location>
</feature>
<dbReference type="EMBL" id="CP009268">
    <property type="protein sequence ID" value="AJA53115.1"/>
    <property type="molecule type" value="Genomic_DNA"/>
</dbReference>
<proteinExistence type="predicted"/>
<dbReference type="GeneID" id="93075176"/>
<evidence type="ECO:0000313" key="4">
    <source>
        <dbReference type="Proteomes" id="UP000028042"/>
    </source>
</evidence>
<evidence type="ECO:0000313" key="5">
    <source>
        <dbReference type="Proteomes" id="UP000030905"/>
    </source>
</evidence>
<sequence>MFNDPISLYSTFSKFFNIVGISKMTMVSWIFALLIIHKPSNIAISKLLAKYKPEINEDEKIKDNNAGRFIGTVERIIILIFISIGQYSAIGLVLTAKSIARYDRISKEKDFAEYYLLGTLISTFIVIVVSVVIRESWYKF</sequence>
<dbReference type="PATRIC" id="fig|1262449.3.peg.2325"/>
<keyword evidence="5" id="KW-1185">Reference proteome</keyword>
<keyword evidence="1" id="KW-1133">Transmembrane helix</keyword>
<dbReference type="Proteomes" id="UP000028042">
    <property type="component" value="Unassembled WGS sequence"/>
</dbReference>
<evidence type="ECO:0000256" key="1">
    <source>
        <dbReference type="SAM" id="Phobius"/>
    </source>
</evidence>
<gene>
    <name evidence="2" type="ORF">CLPA_c30610</name>
    <name evidence="3" type="ORF">CP6013_00124</name>
</gene>
<organism evidence="2 5">
    <name type="scientific">Clostridium pasteurianum DSM 525 = ATCC 6013</name>
    <dbReference type="NCBI Taxonomy" id="1262449"/>
    <lineage>
        <taxon>Bacteria</taxon>
        <taxon>Bacillati</taxon>
        <taxon>Bacillota</taxon>
        <taxon>Clostridia</taxon>
        <taxon>Eubacteriales</taxon>
        <taxon>Clostridiaceae</taxon>
        <taxon>Clostridium</taxon>
    </lineage>
</organism>
<dbReference type="RefSeq" id="WP_003445429.1">
    <property type="nucleotide sequence ID" value="NZ_ANZB01000007.1"/>
</dbReference>
<keyword evidence="1" id="KW-0812">Transmembrane</keyword>
<dbReference type="KEGG" id="cpae:CPAST_c30610"/>
<evidence type="ECO:0000313" key="3">
    <source>
        <dbReference type="EMBL" id="KRU10877.1"/>
    </source>
</evidence>
<dbReference type="EMBL" id="JPGY02000001">
    <property type="protein sequence ID" value="KRU10877.1"/>
    <property type="molecule type" value="Genomic_DNA"/>
</dbReference>
<protein>
    <recommendedName>
        <fullName evidence="6">DUF3307 domain-containing protein</fullName>
    </recommendedName>
</protein>
<dbReference type="eggNOG" id="COG5061">
    <property type="taxonomic scope" value="Bacteria"/>
</dbReference>
<reference evidence="2 5" key="1">
    <citation type="journal article" date="2015" name="Genome Announc.">
        <title>Complete Genome Sequence of the Nitrogen-Fixing and Solvent-Producing Clostridium pasteurianum DSM 525.</title>
        <authorList>
            <person name="Poehlein A."/>
            <person name="Grosse-Honebrink A."/>
            <person name="Zhang Y."/>
            <person name="Minton N.P."/>
            <person name="Daniel R."/>
        </authorList>
    </citation>
    <scope>NUCLEOTIDE SEQUENCE [LARGE SCALE GENOMIC DNA]</scope>
    <source>
        <strain evidence="2">DSM 525</strain>
        <strain evidence="5">DSM 525 / ATCC 6013</strain>
    </source>
</reference>
<keyword evidence="1" id="KW-0472">Membrane</keyword>
<name>A0A0H3J7G2_CLOPA</name>
<feature type="transmembrane region" description="Helical" evidence="1">
    <location>
        <begin position="76"/>
        <end position="94"/>
    </location>
</feature>
<reference evidence="3 4" key="3">
    <citation type="journal article" name="Genome Announc.">
        <title>Improved Draft Genome Sequence of Clostridium pasteurianum Strain ATCC 6013 (DSM 525) Using a Hybrid Next-Generation Sequencing Approach.</title>
        <authorList>
            <person name="Pyne M.E."/>
            <person name="Utturkar S."/>
            <person name="Brown S.D."/>
            <person name="Moo-Young M."/>
            <person name="Chung D.A."/>
            <person name="Chou C.P."/>
        </authorList>
    </citation>
    <scope>NUCLEOTIDE SEQUENCE [LARGE SCALE GENOMIC DNA]</scope>
    <source>
        <strain evidence="3 4">ATCC 6013</strain>
    </source>
</reference>
<reference evidence="3" key="2">
    <citation type="submission" date="2015-10" db="EMBL/GenBank/DDBJ databases">
        <title>Improved Draft Genome Sequence of Clostridium pasteurianum Strain ATCC 6013 (DSM 525) Using a Hybrid Next-Generation Sequencing Approach.</title>
        <authorList>
            <person name="Pyne M.E."/>
            <person name="Utturkar S.M."/>
            <person name="Brown S.D."/>
            <person name="Moo-Young M."/>
            <person name="Chung D.A."/>
            <person name="Chou P.C."/>
        </authorList>
    </citation>
    <scope>NUCLEOTIDE SEQUENCE</scope>
    <source>
        <strain evidence="3">ATCC 6013</strain>
    </source>
</reference>
<evidence type="ECO:0000313" key="2">
    <source>
        <dbReference type="EMBL" id="AJA53115.1"/>
    </source>
</evidence>